<evidence type="ECO:0000256" key="2">
    <source>
        <dbReference type="ARBA" id="ARBA00022475"/>
    </source>
</evidence>
<accession>A0A430K2E3</accession>
<keyword evidence="7 8" id="KW-0472">Membrane</keyword>
<keyword evidence="5 8" id="KW-0812">Transmembrane</keyword>
<feature type="transmembrane region" description="Helical" evidence="8">
    <location>
        <begin position="287"/>
        <end position="308"/>
    </location>
</feature>
<protein>
    <submittedName>
        <fullName evidence="10">Phospholipid carrier-dependent glycosyltransferase</fullName>
    </submittedName>
</protein>
<feature type="domain" description="Glycosyltransferase RgtA/B/C/D-like" evidence="9">
    <location>
        <begin position="31"/>
        <end position="196"/>
    </location>
</feature>
<keyword evidence="6 8" id="KW-1133">Transmembrane helix</keyword>
<dbReference type="GO" id="GO:0009103">
    <property type="term" value="P:lipopolysaccharide biosynthetic process"/>
    <property type="evidence" value="ECO:0007669"/>
    <property type="project" value="UniProtKB-ARBA"/>
</dbReference>
<dbReference type="OrthoDB" id="8353433at2"/>
<dbReference type="PANTHER" id="PTHR33908">
    <property type="entry name" value="MANNOSYLTRANSFERASE YKCB-RELATED"/>
    <property type="match status" value="1"/>
</dbReference>
<evidence type="ECO:0000256" key="6">
    <source>
        <dbReference type="ARBA" id="ARBA00022989"/>
    </source>
</evidence>
<keyword evidence="11" id="KW-1185">Reference proteome</keyword>
<evidence type="ECO:0000256" key="4">
    <source>
        <dbReference type="ARBA" id="ARBA00022679"/>
    </source>
</evidence>
<keyword evidence="4 10" id="KW-0808">Transferase</keyword>
<dbReference type="GO" id="GO:0016763">
    <property type="term" value="F:pentosyltransferase activity"/>
    <property type="evidence" value="ECO:0007669"/>
    <property type="project" value="TreeGrafter"/>
</dbReference>
<gene>
    <name evidence="10" type="ORF">EHW67_12275</name>
</gene>
<dbReference type="EMBL" id="RQPJ01000006">
    <property type="protein sequence ID" value="RTE53265.1"/>
    <property type="molecule type" value="Genomic_DNA"/>
</dbReference>
<feature type="transmembrane region" description="Helical" evidence="8">
    <location>
        <begin position="37"/>
        <end position="69"/>
    </location>
</feature>
<evidence type="ECO:0000313" key="10">
    <source>
        <dbReference type="EMBL" id="RTE53265.1"/>
    </source>
</evidence>
<organism evidence="10 11">
    <name type="scientific">Arenibacter aquaticus</name>
    <dbReference type="NCBI Taxonomy" id="2489054"/>
    <lineage>
        <taxon>Bacteria</taxon>
        <taxon>Pseudomonadati</taxon>
        <taxon>Bacteroidota</taxon>
        <taxon>Flavobacteriia</taxon>
        <taxon>Flavobacteriales</taxon>
        <taxon>Flavobacteriaceae</taxon>
        <taxon>Arenibacter</taxon>
    </lineage>
</organism>
<comment type="caution">
    <text evidence="10">The sequence shown here is derived from an EMBL/GenBank/DDBJ whole genome shotgun (WGS) entry which is preliminary data.</text>
</comment>
<dbReference type="GO" id="GO:0010041">
    <property type="term" value="P:response to iron(III) ion"/>
    <property type="evidence" value="ECO:0007669"/>
    <property type="project" value="TreeGrafter"/>
</dbReference>
<dbReference type="AlphaFoldDB" id="A0A430K2E3"/>
<comment type="subcellular location">
    <subcellularLocation>
        <location evidence="1">Cell membrane</location>
        <topology evidence="1">Multi-pass membrane protein</topology>
    </subcellularLocation>
</comment>
<keyword evidence="2" id="KW-1003">Cell membrane</keyword>
<dbReference type="InterPro" id="IPR038731">
    <property type="entry name" value="RgtA/B/C-like"/>
</dbReference>
<feature type="transmembrane region" description="Helical" evidence="8">
    <location>
        <begin position="182"/>
        <end position="199"/>
    </location>
</feature>
<feature type="transmembrane region" description="Helical" evidence="8">
    <location>
        <begin position="263"/>
        <end position="281"/>
    </location>
</feature>
<feature type="transmembrane region" description="Helical" evidence="8">
    <location>
        <begin position="320"/>
        <end position="344"/>
    </location>
</feature>
<dbReference type="Proteomes" id="UP000267585">
    <property type="component" value="Unassembled WGS sequence"/>
</dbReference>
<feature type="transmembrane region" description="Helical" evidence="8">
    <location>
        <begin position="107"/>
        <end position="124"/>
    </location>
</feature>
<evidence type="ECO:0000259" key="9">
    <source>
        <dbReference type="Pfam" id="PF13231"/>
    </source>
</evidence>
<dbReference type="Pfam" id="PF13231">
    <property type="entry name" value="PMT_2"/>
    <property type="match status" value="1"/>
</dbReference>
<evidence type="ECO:0000256" key="1">
    <source>
        <dbReference type="ARBA" id="ARBA00004651"/>
    </source>
</evidence>
<dbReference type="PANTHER" id="PTHR33908:SF3">
    <property type="entry name" value="UNDECAPRENYL PHOSPHATE-ALPHA-4-AMINO-4-DEOXY-L-ARABINOSE ARABINOSYL TRANSFERASE"/>
    <property type="match status" value="1"/>
</dbReference>
<dbReference type="InterPro" id="IPR050297">
    <property type="entry name" value="LipidA_mod_glycosyltrf_83"/>
</dbReference>
<name>A0A430K2E3_9FLAO</name>
<keyword evidence="3" id="KW-0328">Glycosyltransferase</keyword>
<evidence type="ECO:0000256" key="7">
    <source>
        <dbReference type="ARBA" id="ARBA00023136"/>
    </source>
</evidence>
<feature type="transmembrane region" description="Helical" evidence="8">
    <location>
        <begin position="81"/>
        <end position="101"/>
    </location>
</feature>
<dbReference type="GO" id="GO:0005886">
    <property type="term" value="C:plasma membrane"/>
    <property type="evidence" value="ECO:0007669"/>
    <property type="project" value="UniProtKB-SubCell"/>
</dbReference>
<evidence type="ECO:0000256" key="8">
    <source>
        <dbReference type="SAM" id="Phobius"/>
    </source>
</evidence>
<evidence type="ECO:0000256" key="3">
    <source>
        <dbReference type="ARBA" id="ARBA00022676"/>
    </source>
</evidence>
<evidence type="ECO:0000313" key="11">
    <source>
        <dbReference type="Proteomes" id="UP000267585"/>
    </source>
</evidence>
<sequence>MEARNFITAREMITEGHWLLTTMNDLPRYQKPPLPSWITAIFGLLFGIDNVIGLRLPAMLMAILLAYMGYRLSFKLVYDKVHSLINALILLSSFYIIAITNEAPWDIYAHGFMLCGIYFLYGFFRSNDHKWKNSLLAGLFIGLSFMSKGPVSLYALLLPFLLAYGFVFKYKGFGQHRKQLPLVALILLATAIGLWWFVYVRLADPDAFLAITEKETANWSSYNVRPFYYYSSFFVQSGIWTVPALLSLLYPYLKNKVSHNKEYLFSFLWTIFSVILLSIIPEKKSRYLVPVLIPLAINTGFYLEYVIREFKSSMNLKEKIPVYFHFGLLGLVGISFPLVAYFILKDGIGPFWGYYIASSLGLTIIGTLLFLKLKKQQIFGCFLLSIAMIAAIKILALPLLGAVEKNSEFKSISNLKSSVAKKGLEVYSFGEIAPELIWDYGSYIPTLKNKEDINIPEEKMFYVLVFPVEENEFKRIFEPKYTYNLKTVYDLNHHAKPGTKGHKNRLTSNLYIVQKR</sequence>
<feature type="transmembrane region" description="Helical" evidence="8">
    <location>
        <begin position="153"/>
        <end position="170"/>
    </location>
</feature>
<feature type="transmembrane region" description="Helical" evidence="8">
    <location>
        <begin position="378"/>
        <end position="400"/>
    </location>
</feature>
<proteinExistence type="predicted"/>
<evidence type="ECO:0000256" key="5">
    <source>
        <dbReference type="ARBA" id="ARBA00022692"/>
    </source>
</evidence>
<reference evidence="10 11" key="1">
    <citation type="submission" date="2018-11" db="EMBL/GenBank/DDBJ databases">
        <title>Arenibacter aquaticus sp.nov., a marine bacterium isolated from surface seawater in the South China Sea.</title>
        <authorList>
            <person name="Guo J."/>
            <person name="Sun J."/>
        </authorList>
    </citation>
    <scope>NUCLEOTIDE SEQUENCE [LARGE SCALE GENOMIC DNA]</scope>
    <source>
        <strain evidence="10 11">GUO666</strain>
    </source>
</reference>
<feature type="transmembrane region" description="Helical" evidence="8">
    <location>
        <begin position="350"/>
        <end position="371"/>
    </location>
</feature>
<feature type="transmembrane region" description="Helical" evidence="8">
    <location>
        <begin position="227"/>
        <end position="251"/>
    </location>
</feature>